<name>A0A6A2Y0K7_HIBSY</name>
<protein>
    <submittedName>
        <fullName evidence="4">Glycosyl hydrolase family protein</fullName>
    </submittedName>
</protein>
<dbReference type="PANTHER" id="PTHR31928">
    <property type="entry name" value="EXPRESSED PROTEIN"/>
    <property type="match status" value="1"/>
</dbReference>
<dbReference type="InterPro" id="IPR048297">
    <property type="entry name" value="DUF936_dom_pln"/>
</dbReference>
<comment type="caution">
    <text evidence="4">The sequence shown here is derived from an EMBL/GenBank/DDBJ whole genome shotgun (WGS) entry which is preliminary data.</text>
</comment>
<keyword evidence="5" id="KW-1185">Reference proteome</keyword>
<organism evidence="4 5">
    <name type="scientific">Hibiscus syriacus</name>
    <name type="common">Rose of Sharon</name>
    <dbReference type="NCBI Taxonomy" id="106335"/>
    <lineage>
        <taxon>Eukaryota</taxon>
        <taxon>Viridiplantae</taxon>
        <taxon>Streptophyta</taxon>
        <taxon>Embryophyta</taxon>
        <taxon>Tracheophyta</taxon>
        <taxon>Spermatophyta</taxon>
        <taxon>Magnoliopsida</taxon>
        <taxon>eudicotyledons</taxon>
        <taxon>Gunneridae</taxon>
        <taxon>Pentapetalae</taxon>
        <taxon>rosids</taxon>
        <taxon>malvids</taxon>
        <taxon>Malvales</taxon>
        <taxon>Malvaceae</taxon>
        <taxon>Malvoideae</taxon>
        <taxon>Hibiscus</taxon>
    </lineage>
</organism>
<gene>
    <name evidence="4" type="ORF">F3Y22_tig00116944pilonHSYRG00287</name>
</gene>
<feature type="region of interest" description="Disordered" evidence="1">
    <location>
        <begin position="337"/>
        <end position="398"/>
    </location>
</feature>
<reference evidence="4" key="1">
    <citation type="submission" date="2019-09" db="EMBL/GenBank/DDBJ databases">
        <title>Draft genome information of white flower Hibiscus syriacus.</title>
        <authorList>
            <person name="Kim Y.-M."/>
        </authorList>
    </citation>
    <scope>NUCLEOTIDE SEQUENCE [LARGE SCALE GENOMIC DNA]</scope>
    <source>
        <strain evidence="4">YM2019G1</strain>
    </source>
</reference>
<dbReference type="EMBL" id="VEPZ02001728">
    <property type="protein sequence ID" value="KAE8661004.1"/>
    <property type="molecule type" value="Genomic_DNA"/>
</dbReference>
<dbReference type="AlphaFoldDB" id="A0A6A2Y0K7"/>
<dbReference type="Proteomes" id="UP000436088">
    <property type="component" value="Unassembled WGS sequence"/>
</dbReference>
<dbReference type="PANTHER" id="PTHR31928:SF12">
    <property type="entry name" value="DUF3741 DOMAIN-CONTAINING PROTEIN"/>
    <property type="match status" value="1"/>
</dbReference>
<dbReference type="Pfam" id="PF06075">
    <property type="entry name" value="DUF936"/>
    <property type="match status" value="1"/>
</dbReference>
<proteinExistence type="predicted"/>
<feature type="compositionally biased region" description="Basic and acidic residues" evidence="1">
    <location>
        <begin position="341"/>
        <end position="356"/>
    </location>
</feature>
<dbReference type="GO" id="GO:0016787">
    <property type="term" value="F:hydrolase activity"/>
    <property type="evidence" value="ECO:0007669"/>
    <property type="project" value="UniProtKB-KW"/>
</dbReference>
<evidence type="ECO:0000313" key="4">
    <source>
        <dbReference type="EMBL" id="KAE8661004.1"/>
    </source>
</evidence>
<dbReference type="InterPro" id="IPR010341">
    <property type="entry name" value="DUF936_pln"/>
</dbReference>
<dbReference type="Pfam" id="PF21647">
    <property type="entry name" value="DUF6857"/>
    <property type="match status" value="1"/>
</dbReference>
<evidence type="ECO:0000259" key="2">
    <source>
        <dbReference type="Pfam" id="PF06075"/>
    </source>
</evidence>
<evidence type="ECO:0000259" key="3">
    <source>
        <dbReference type="Pfam" id="PF21647"/>
    </source>
</evidence>
<dbReference type="InterPro" id="IPR049172">
    <property type="entry name" value="DUF6857_pln"/>
</dbReference>
<accession>A0A6A2Y0K7</accession>
<feature type="domain" description="DUF936" evidence="2">
    <location>
        <begin position="4"/>
        <end position="104"/>
    </location>
</feature>
<feature type="compositionally biased region" description="Pro residues" evidence="1">
    <location>
        <begin position="357"/>
        <end position="377"/>
    </location>
</feature>
<evidence type="ECO:0000313" key="5">
    <source>
        <dbReference type="Proteomes" id="UP000436088"/>
    </source>
</evidence>
<sequence length="428" mass="47545">MENLQSGVILNLLSTMGVQEKTVINHCEDPPHKRPVLLHIISIIPELSDGDLLPNRGFVIKVSDSTHEVFVSLPQEQDEMILKNKLHIGQFIYVQELSQLIQFRCLKGRRTSKEPSTEARKRDSSNSKIWEETEMLWDTLPSSLVKLGKEVLRQRDVTLLAAVEALQKAAATETLLKCLSKFSELRLAKEDDQQPSINKFFKLQDYMAQCRTIIQSLANISPQRLTDCDLISPSSTREALKPAVNRSRNATTWVKAAVASDFVPLSTSGTKGAKKQRSNGEFHNDLVAEKENIPNWLKGSSLNIARNLAVALQDECEALFLAYIENYLDSSDNECLSKVPHSQDSDSSRATDEPFKPKPPSSPSEPSPKPAKQPQPPKVQSITQNSYRGGRDASSGGLLAPFNLRRTATNDGFTAVGVVAPRRCLRAF</sequence>
<evidence type="ECO:0000256" key="1">
    <source>
        <dbReference type="SAM" id="MobiDB-lite"/>
    </source>
</evidence>
<keyword evidence="4" id="KW-0378">Hydrolase</keyword>
<feature type="domain" description="DUF6857" evidence="3">
    <location>
        <begin position="125"/>
        <end position="338"/>
    </location>
</feature>